<dbReference type="InterPro" id="IPR035681">
    <property type="entry name" value="ComA-like_MBL"/>
</dbReference>
<evidence type="ECO:0000256" key="4">
    <source>
        <dbReference type="ARBA" id="ARBA00022989"/>
    </source>
</evidence>
<feature type="transmembrane region" description="Helical" evidence="9">
    <location>
        <begin position="267"/>
        <end position="289"/>
    </location>
</feature>
<evidence type="ECO:0000313" key="12">
    <source>
        <dbReference type="Proteomes" id="UP001056756"/>
    </source>
</evidence>
<dbReference type="KEGG" id="plig:NAG76_21455"/>
<dbReference type="InterPro" id="IPR004477">
    <property type="entry name" value="ComEC_N"/>
</dbReference>
<feature type="transmembrane region" description="Helical" evidence="9">
    <location>
        <begin position="363"/>
        <end position="380"/>
    </location>
</feature>
<evidence type="ECO:0000256" key="6">
    <source>
        <dbReference type="ARBA" id="ARBA00034221"/>
    </source>
</evidence>
<dbReference type="Gene3D" id="3.60.15.10">
    <property type="entry name" value="Ribonuclease Z/Hydroxyacylglutathione hydrolase-like"/>
    <property type="match status" value="1"/>
</dbReference>
<feature type="transmembrane region" description="Helical" evidence="9">
    <location>
        <begin position="392"/>
        <end position="415"/>
    </location>
</feature>
<dbReference type="SMART" id="SM00849">
    <property type="entry name" value="Lactamase_B"/>
    <property type="match status" value="1"/>
</dbReference>
<organism evidence="11 12">
    <name type="scientific">Candidatus Pristimantibacillus lignocellulolyticus</name>
    <dbReference type="NCBI Taxonomy" id="2994561"/>
    <lineage>
        <taxon>Bacteria</taxon>
        <taxon>Bacillati</taxon>
        <taxon>Bacillota</taxon>
        <taxon>Bacilli</taxon>
        <taxon>Bacillales</taxon>
        <taxon>Paenibacillaceae</taxon>
        <taxon>Candidatus Pristimantibacillus</taxon>
    </lineage>
</organism>
<keyword evidence="2" id="KW-1003">Cell membrane</keyword>
<reference evidence="11" key="1">
    <citation type="submission" date="2022-05" db="EMBL/GenBank/DDBJ databases">
        <title>Novel bacterial taxa in a minimal lignocellulolytic consortium and its capacity to transform plastics disclosed by genome-resolved metagenomics.</title>
        <authorList>
            <person name="Rodriguez C.A.D."/>
            <person name="Diaz-Garcia L."/>
            <person name="Herrera K."/>
            <person name="Tarazona N.A."/>
            <person name="Sproer C."/>
            <person name="Overmann J."/>
            <person name="Jimenez D.J."/>
        </authorList>
    </citation>
    <scope>NUCLEOTIDE SEQUENCE</scope>
    <source>
        <strain evidence="11">MAG5</strain>
    </source>
</reference>
<dbReference type="PANTHER" id="PTHR30619:SF1">
    <property type="entry name" value="RECOMBINATION PROTEIN 2"/>
    <property type="match status" value="1"/>
</dbReference>
<dbReference type="GO" id="GO:0005886">
    <property type="term" value="C:plasma membrane"/>
    <property type="evidence" value="ECO:0007669"/>
    <property type="project" value="UniProtKB-SubCell"/>
</dbReference>
<feature type="transmembrane region" description="Helical" evidence="9">
    <location>
        <begin position="421"/>
        <end position="446"/>
    </location>
</feature>
<dbReference type="CDD" id="cd07731">
    <property type="entry name" value="ComA-like_MBL-fold"/>
    <property type="match status" value="1"/>
</dbReference>
<comment type="catalytic activity">
    <reaction evidence="8">
        <text>3',5'-cyclic UMP + H2O = UMP + H(+)</text>
        <dbReference type="Rhea" id="RHEA:70575"/>
        <dbReference type="ChEBI" id="CHEBI:15377"/>
        <dbReference type="ChEBI" id="CHEBI:15378"/>
        <dbReference type="ChEBI" id="CHEBI:57865"/>
        <dbReference type="ChEBI" id="CHEBI:184387"/>
    </reaction>
    <physiologicalReaction direction="left-to-right" evidence="8">
        <dbReference type="Rhea" id="RHEA:70576"/>
    </physiologicalReaction>
</comment>
<evidence type="ECO:0000259" key="10">
    <source>
        <dbReference type="SMART" id="SM00849"/>
    </source>
</evidence>
<dbReference type="NCBIfam" id="TIGR00360">
    <property type="entry name" value="ComEC_N-term"/>
    <property type="match status" value="1"/>
</dbReference>
<evidence type="ECO:0000256" key="9">
    <source>
        <dbReference type="SAM" id="Phobius"/>
    </source>
</evidence>
<evidence type="ECO:0000256" key="3">
    <source>
        <dbReference type="ARBA" id="ARBA00022692"/>
    </source>
</evidence>
<keyword evidence="5 9" id="KW-0472">Membrane</keyword>
<feature type="transmembrane region" description="Helical" evidence="9">
    <location>
        <begin position="554"/>
        <end position="571"/>
    </location>
</feature>
<dbReference type="InterPro" id="IPR001279">
    <property type="entry name" value="Metallo-B-lactamas"/>
</dbReference>
<comment type="subcellular location">
    <subcellularLocation>
        <location evidence="1">Cell membrane</location>
        <topology evidence="1">Multi-pass membrane protein</topology>
    </subcellularLocation>
</comment>
<feature type="transmembrane region" description="Helical" evidence="9">
    <location>
        <begin position="7"/>
        <end position="23"/>
    </location>
</feature>
<dbReference type="InterPro" id="IPR004797">
    <property type="entry name" value="Competence_ComEC/Rec2"/>
</dbReference>
<dbReference type="InterPro" id="IPR052159">
    <property type="entry name" value="Competence_DNA_uptake"/>
</dbReference>
<proteinExistence type="predicted"/>
<feature type="transmembrane region" description="Helical" evidence="9">
    <location>
        <begin position="491"/>
        <end position="508"/>
    </location>
</feature>
<dbReference type="InterPro" id="IPR036866">
    <property type="entry name" value="RibonucZ/Hydroxyglut_hydro"/>
</dbReference>
<dbReference type="Pfam" id="PF03772">
    <property type="entry name" value="Competence"/>
    <property type="match status" value="1"/>
</dbReference>
<keyword evidence="4 9" id="KW-1133">Transmembrane helix</keyword>
<evidence type="ECO:0000256" key="1">
    <source>
        <dbReference type="ARBA" id="ARBA00004651"/>
    </source>
</evidence>
<comment type="catalytic activity">
    <reaction evidence="6">
        <text>3',5'-cyclic CMP + H2O = CMP + H(+)</text>
        <dbReference type="Rhea" id="RHEA:72675"/>
        <dbReference type="ChEBI" id="CHEBI:15377"/>
        <dbReference type="ChEBI" id="CHEBI:15378"/>
        <dbReference type="ChEBI" id="CHEBI:58003"/>
        <dbReference type="ChEBI" id="CHEBI:60377"/>
    </reaction>
    <physiologicalReaction direction="left-to-right" evidence="6">
        <dbReference type="Rhea" id="RHEA:72676"/>
    </physiologicalReaction>
</comment>
<feature type="transmembrane region" description="Helical" evidence="9">
    <location>
        <begin position="458"/>
        <end position="479"/>
    </location>
</feature>
<keyword evidence="3 9" id="KW-0812">Transmembrane</keyword>
<feature type="transmembrane region" description="Helical" evidence="9">
    <location>
        <begin position="295"/>
        <end position="318"/>
    </location>
</feature>
<protein>
    <submittedName>
        <fullName evidence="11">DNA internalization-related competence protein ComEC/Rec2</fullName>
    </submittedName>
</protein>
<feature type="domain" description="Metallo-beta-lactamase" evidence="10">
    <location>
        <begin position="589"/>
        <end position="813"/>
    </location>
</feature>
<evidence type="ECO:0000256" key="5">
    <source>
        <dbReference type="ARBA" id="ARBA00023136"/>
    </source>
</evidence>
<sequence length="859" mass="97929">MINRRPVIAITTCWLLGNIIISNNDTITIILWIASLLLIAIITVLLRRCTIILALILVGCLIAGAGQRYMVDLHNKTALVEEWDNSLIETFETKVIGTITSLVEIDGDRVSFDMETSQIFRNNGVVAHDISEKFKVYITLQAEEELEIAKQWKRGLNIQLTGEISRPAIRNNDGGFDYRQYLKYSRIHWLLKSKGIHSIKQLPDEESFSIIRFKAVIDELRVKISAPLDQLFSKEQSGYLKGLILGIREELDPEQFRQFSTLGLTHILAISGLHVAVFMYIVTVLLRIFRFSKERIIYILLVLIPLYVAITGASPSILRAGLMAMLGLIAVRMNILKDGLHLIAIVALTLVIINPYMIHNVSFQLSFIVTIGLIIGVPALSKALPRTKKSKWLMDSLAVTLVAQFISFPLSIYYFNQFHLLSFVANLILVPFISFIVMPLASFVMIISHVHLAITKPFVLIVQWCNEASFNIVALLSKVHQFHFIWATPPIWWIIGWYVLLLAFFAELQTQYANSSEMVIDRNESNKETVPLHGIEELNILYPNRKVSYFRKHGRLFMITILTVGFLIYAYEPLLFTRSAYVSFLDVGQGDASYIRTPSGKHILIDGGGTVSFGKSKEQWKLRQDPFEVGKDVLVPLLMKRGVHRLDILIISHLDSDHIGGLIEVIKTIPVEEVWWNGSYKDSADIQQLFSIILEKNITLRSPIIGEKIEVDDATTFEILWPLEVLPTEVEMISEQNEHSLVMILHLFKHSFLYTGDIGERAEENIVNQLYSNNEVINHISVMKVGHHGSRYSTGYSWLSYFEPKTSIISVGRYNVYGHPHPLVLSRLEQYNSIIFRTDQLGEVKLRATNDDIYFMNWK</sequence>
<gene>
    <name evidence="11" type="ORF">NAG76_21455</name>
</gene>
<dbReference type="SUPFAM" id="SSF56281">
    <property type="entry name" value="Metallo-hydrolase/oxidoreductase"/>
    <property type="match status" value="1"/>
</dbReference>
<dbReference type="Pfam" id="PF13567">
    <property type="entry name" value="DUF4131"/>
    <property type="match status" value="1"/>
</dbReference>
<dbReference type="InterPro" id="IPR025405">
    <property type="entry name" value="DUF4131"/>
</dbReference>
<dbReference type="PANTHER" id="PTHR30619">
    <property type="entry name" value="DNA INTERNALIZATION/COMPETENCE PROTEIN COMEC/REC2"/>
    <property type="match status" value="1"/>
</dbReference>
<feature type="transmembrane region" description="Helical" evidence="9">
    <location>
        <begin position="339"/>
        <end position="357"/>
    </location>
</feature>
<name>A0A9J6ZE62_9BACL</name>
<dbReference type="GO" id="GO:0030420">
    <property type="term" value="P:establishment of competence for transformation"/>
    <property type="evidence" value="ECO:0007669"/>
    <property type="project" value="InterPro"/>
</dbReference>
<comment type="function">
    <text evidence="7">Counteracts the endogenous Pycsar antiviral defense system. Phosphodiesterase that enables metal-dependent hydrolysis of host cyclic nucleotide Pycsar defense signals such as cCMP and cUMP.</text>
</comment>
<accession>A0A9J6ZE62</accession>
<evidence type="ECO:0000256" key="8">
    <source>
        <dbReference type="ARBA" id="ARBA00048505"/>
    </source>
</evidence>
<dbReference type="NCBIfam" id="TIGR00361">
    <property type="entry name" value="ComEC_Rec2"/>
    <property type="match status" value="1"/>
</dbReference>
<dbReference type="Proteomes" id="UP001056756">
    <property type="component" value="Chromosome"/>
</dbReference>
<dbReference type="AlphaFoldDB" id="A0A9J6ZE62"/>
<evidence type="ECO:0000256" key="7">
    <source>
        <dbReference type="ARBA" id="ARBA00034301"/>
    </source>
</evidence>
<evidence type="ECO:0000313" key="11">
    <source>
        <dbReference type="EMBL" id="URN94357.1"/>
    </source>
</evidence>
<feature type="transmembrane region" description="Helical" evidence="9">
    <location>
        <begin position="29"/>
        <end position="62"/>
    </location>
</feature>
<dbReference type="Pfam" id="PF00753">
    <property type="entry name" value="Lactamase_B"/>
    <property type="match status" value="1"/>
</dbReference>
<evidence type="ECO:0000256" key="2">
    <source>
        <dbReference type="ARBA" id="ARBA00022475"/>
    </source>
</evidence>
<dbReference type="EMBL" id="CP097899">
    <property type="protein sequence ID" value="URN94357.1"/>
    <property type="molecule type" value="Genomic_DNA"/>
</dbReference>